<keyword evidence="8" id="KW-0799">Topoisomerase</keyword>
<protein>
    <recommendedName>
        <fullName evidence="3">DNA topoisomerase (ATP-hydrolyzing)</fullName>
        <ecNumber evidence="3">5.6.2.2</ecNumber>
    </recommendedName>
</protein>
<dbReference type="SUPFAM" id="SSF55874">
    <property type="entry name" value="ATPase domain of HSP90 chaperone/DNA topoisomerase II/histidine kinase"/>
    <property type="match status" value="1"/>
</dbReference>
<dbReference type="Proteomes" id="UP000257127">
    <property type="component" value="Unassembled WGS sequence"/>
</dbReference>
<evidence type="ECO:0000256" key="12">
    <source>
        <dbReference type="SAM" id="Coils"/>
    </source>
</evidence>
<dbReference type="GO" id="GO:0006265">
    <property type="term" value="P:DNA topological change"/>
    <property type="evidence" value="ECO:0007669"/>
    <property type="project" value="InterPro"/>
</dbReference>
<keyword evidence="15" id="KW-1185">Reference proteome</keyword>
<dbReference type="GO" id="GO:0046872">
    <property type="term" value="F:metal ion binding"/>
    <property type="evidence" value="ECO:0007669"/>
    <property type="project" value="UniProtKB-KW"/>
</dbReference>
<dbReference type="InterPro" id="IPR018522">
    <property type="entry name" value="TopoIIA_CS"/>
</dbReference>
<dbReference type="InterPro" id="IPR013760">
    <property type="entry name" value="Topo_IIA-like_dom_sf"/>
</dbReference>
<keyword evidence="4" id="KW-0479">Metal-binding</keyword>
<dbReference type="FunFam" id="3.30.565.10:FF:000063">
    <property type="entry name" value="DNA topoisomerase (ATP-hydrolyzing)"/>
    <property type="match status" value="1"/>
</dbReference>
<accession>A0A3E1EZW2</accession>
<dbReference type="SUPFAM" id="SSF56719">
    <property type="entry name" value="Type II DNA topoisomerase"/>
    <property type="match status" value="1"/>
</dbReference>
<dbReference type="EC" id="5.6.2.2" evidence="3"/>
<dbReference type="SMART" id="SM00387">
    <property type="entry name" value="HATPase_c"/>
    <property type="match status" value="1"/>
</dbReference>
<dbReference type="PROSITE" id="PS50880">
    <property type="entry name" value="TOPRIM"/>
    <property type="match status" value="1"/>
</dbReference>
<dbReference type="InterPro" id="IPR013506">
    <property type="entry name" value="Topo_IIA_bsu_dom2"/>
</dbReference>
<evidence type="ECO:0000256" key="3">
    <source>
        <dbReference type="ARBA" id="ARBA00012895"/>
    </source>
</evidence>
<dbReference type="CDD" id="cd00822">
    <property type="entry name" value="TopoII_Trans_DNA_gyrase"/>
    <property type="match status" value="1"/>
</dbReference>
<sequence length="627" mass="71784">MAQENNYTEDNIRSLDWKEHIRLRPGMYIGKLGDGASADDGIYILMKEVIDNCIDEFVMGNGKRIDIKIKNGKVSIRDYGRGIPLGKVVDVVSKINTGGKYDSKAFKKSVGLNGVGTKAVNALSSHFKVYSVRDGKLKSATFERGVLIDDPKIEESKERNGTFVEFYPDEQVFKKFAYKFPYIEKMIWNYCYLNRGLAIYFNGEKFESKNGLKDLLENNQDGDPLYPIIHLEGEDIEVAFTHGRTYGEDYYSFVNGQHTTQGGTHHSAFRESVARVIKDFFNKNYEASDIRQSIVAAISVKVMEPIFESQTKTKLGSQEVAQGGKSMRAFINDFLKTKLDNYLHKNSETAEILEKKIKQSEKERKELSGIRKIARERAKKANLHNKKLRDCRVHLTDQKNERCDETTLFITEGDSASGSITKSRDVNTQAVFSLRGKPLNTHGLTKKVVYENEEFNLIQAALDIEDDMDNLRYNKIVIATDADVDGMHIRMLLLTFFLRFFPDLVKRNHVYVLQTPLFRVRNKKKTRYCYSEEERREALVALGKTAEITRFKGLGEISPDEFKYFIGEDIRLEPVLISKEASIEEVLSFYMGKNTPSRQEFIIENLRVETDIAEEVANDKEKIEKAS</sequence>
<keyword evidence="9" id="KW-0238">DNA-binding</keyword>
<feature type="domain" description="Toprim" evidence="13">
    <location>
        <begin position="406"/>
        <end position="516"/>
    </location>
</feature>
<comment type="subunit">
    <text evidence="11">Heterotetramer composed of ParC and ParE.</text>
</comment>
<dbReference type="SUPFAM" id="SSF54211">
    <property type="entry name" value="Ribosomal protein S5 domain 2-like"/>
    <property type="match status" value="1"/>
</dbReference>
<dbReference type="GO" id="GO:0005524">
    <property type="term" value="F:ATP binding"/>
    <property type="evidence" value="ECO:0007669"/>
    <property type="project" value="UniProtKB-KW"/>
</dbReference>
<evidence type="ECO:0000313" key="14">
    <source>
        <dbReference type="EMBL" id="RFC55096.1"/>
    </source>
</evidence>
<dbReference type="GO" id="GO:0003918">
    <property type="term" value="F:DNA topoisomerase type II (double strand cut, ATP-hydrolyzing) activity"/>
    <property type="evidence" value="ECO:0007669"/>
    <property type="project" value="UniProtKB-EC"/>
</dbReference>
<keyword evidence="5" id="KW-0547">Nucleotide-binding</keyword>
<dbReference type="PANTHER" id="PTHR45866:SF2">
    <property type="entry name" value="DNA TOPOISOMERASE (ATP-HYDROLYZING)"/>
    <property type="match status" value="1"/>
</dbReference>
<dbReference type="InterPro" id="IPR001241">
    <property type="entry name" value="Topo_IIA"/>
</dbReference>
<dbReference type="Pfam" id="PF00204">
    <property type="entry name" value="DNA_gyraseB"/>
    <property type="match status" value="1"/>
</dbReference>
<dbReference type="Pfam" id="PF02518">
    <property type="entry name" value="HATPase_c"/>
    <property type="match status" value="1"/>
</dbReference>
<dbReference type="InterPro" id="IPR020568">
    <property type="entry name" value="Ribosomal_Su5_D2-typ_SF"/>
</dbReference>
<name>A0A3E1EZW2_9FLAO</name>
<dbReference type="GO" id="GO:0003677">
    <property type="term" value="F:DNA binding"/>
    <property type="evidence" value="ECO:0007669"/>
    <property type="project" value="UniProtKB-KW"/>
</dbReference>
<dbReference type="Gene3D" id="3.40.50.670">
    <property type="match status" value="1"/>
</dbReference>
<comment type="caution">
    <text evidence="14">The sequence shown here is derived from an EMBL/GenBank/DDBJ whole genome shotgun (WGS) entry which is preliminary data.</text>
</comment>
<evidence type="ECO:0000256" key="8">
    <source>
        <dbReference type="ARBA" id="ARBA00023029"/>
    </source>
</evidence>
<dbReference type="InterPro" id="IPR003594">
    <property type="entry name" value="HATPase_dom"/>
</dbReference>
<dbReference type="Pfam" id="PF01751">
    <property type="entry name" value="Toprim"/>
    <property type="match status" value="1"/>
</dbReference>
<evidence type="ECO:0000256" key="2">
    <source>
        <dbReference type="ARBA" id="ARBA00001946"/>
    </source>
</evidence>
<comment type="cofactor">
    <cofactor evidence="2">
        <name>Mg(2+)</name>
        <dbReference type="ChEBI" id="CHEBI:18420"/>
    </cofactor>
</comment>
<evidence type="ECO:0000256" key="4">
    <source>
        <dbReference type="ARBA" id="ARBA00022723"/>
    </source>
</evidence>
<dbReference type="EMBL" id="QURB01000002">
    <property type="protein sequence ID" value="RFC55096.1"/>
    <property type="molecule type" value="Genomic_DNA"/>
</dbReference>
<comment type="catalytic activity">
    <reaction evidence="1">
        <text>ATP-dependent breakage, passage and rejoining of double-stranded DNA.</text>
        <dbReference type="EC" id="5.6.2.2"/>
    </reaction>
</comment>
<feature type="coiled-coil region" evidence="12">
    <location>
        <begin position="343"/>
        <end position="377"/>
    </location>
</feature>
<evidence type="ECO:0000256" key="5">
    <source>
        <dbReference type="ARBA" id="ARBA00022741"/>
    </source>
</evidence>
<gene>
    <name evidence="14" type="ORF">DXU93_04555</name>
</gene>
<evidence type="ECO:0000256" key="9">
    <source>
        <dbReference type="ARBA" id="ARBA00023125"/>
    </source>
</evidence>
<dbReference type="RefSeq" id="WP_116880075.1">
    <property type="nucleotide sequence ID" value="NZ_QURB01000002.1"/>
</dbReference>
<evidence type="ECO:0000256" key="11">
    <source>
        <dbReference type="ARBA" id="ARBA00063644"/>
    </source>
</evidence>
<dbReference type="InterPro" id="IPR014721">
    <property type="entry name" value="Ribsml_uS5_D2-typ_fold_subgr"/>
</dbReference>
<keyword evidence="12" id="KW-0175">Coiled coil</keyword>
<dbReference type="FunFam" id="3.40.50.670:FF:000006">
    <property type="entry name" value="DNA topoisomerase (ATP-hydrolyzing)"/>
    <property type="match status" value="1"/>
</dbReference>
<dbReference type="OrthoDB" id="9802808at2"/>
<keyword evidence="7" id="KW-0460">Magnesium</keyword>
<evidence type="ECO:0000256" key="6">
    <source>
        <dbReference type="ARBA" id="ARBA00022840"/>
    </source>
</evidence>
<dbReference type="PANTHER" id="PTHR45866">
    <property type="entry name" value="DNA GYRASE/TOPOISOMERASE SUBUNIT B"/>
    <property type="match status" value="1"/>
</dbReference>
<evidence type="ECO:0000256" key="1">
    <source>
        <dbReference type="ARBA" id="ARBA00000185"/>
    </source>
</evidence>
<dbReference type="AlphaFoldDB" id="A0A3E1EZW2"/>
<dbReference type="InterPro" id="IPR006171">
    <property type="entry name" value="TOPRIM_dom"/>
</dbReference>
<evidence type="ECO:0000256" key="7">
    <source>
        <dbReference type="ARBA" id="ARBA00022842"/>
    </source>
</evidence>
<dbReference type="Gene3D" id="3.30.565.10">
    <property type="entry name" value="Histidine kinase-like ATPase, C-terminal domain"/>
    <property type="match status" value="1"/>
</dbReference>
<evidence type="ECO:0000256" key="10">
    <source>
        <dbReference type="ARBA" id="ARBA00023235"/>
    </source>
</evidence>
<organism evidence="14 15">
    <name type="scientific">Brumimicrobium aurantiacum</name>
    <dbReference type="NCBI Taxonomy" id="1737063"/>
    <lineage>
        <taxon>Bacteria</taxon>
        <taxon>Pseudomonadati</taxon>
        <taxon>Bacteroidota</taxon>
        <taxon>Flavobacteriia</taxon>
        <taxon>Flavobacteriales</taxon>
        <taxon>Crocinitomicaceae</taxon>
        <taxon>Brumimicrobium</taxon>
    </lineage>
</organism>
<dbReference type="SMART" id="SM00433">
    <property type="entry name" value="TOP2c"/>
    <property type="match status" value="1"/>
</dbReference>
<evidence type="ECO:0000259" key="13">
    <source>
        <dbReference type="PROSITE" id="PS50880"/>
    </source>
</evidence>
<proteinExistence type="predicted"/>
<dbReference type="Gene3D" id="3.30.230.10">
    <property type="match status" value="1"/>
</dbReference>
<dbReference type="PROSITE" id="PS00177">
    <property type="entry name" value="TOPOISOMERASE_II"/>
    <property type="match status" value="1"/>
</dbReference>
<keyword evidence="6" id="KW-0067">ATP-binding</keyword>
<keyword evidence="10 14" id="KW-0413">Isomerase</keyword>
<dbReference type="PRINTS" id="PR00418">
    <property type="entry name" value="TPI2FAMILY"/>
</dbReference>
<dbReference type="InterPro" id="IPR013759">
    <property type="entry name" value="Topo_IIA_B_C"/>
</dbReference>
<reference evidence="14 15" key="1">
    <citation type="submission" date="2018-08" db="EMBL/GenBank/DDBJ databases">
        <title>The draft genome squence of Brumimicrobium sp. N62.</title>
        <authorList>
            <person name="Du Z.-J."/>
            <person name="Luo H.-R."/>
        </authorList>
    </citation>
    <scope>NUCLEOTIDE SEQUENCE [LARGE SCALE GENOMIC DNA]</scope>
    <source>
        <strain evidence="14 15">N62</strain>
    </source>
</reference>
<evidence type="ECO:0000313" key="15">
    <source>
        <dbReference type="Proteomes" id="UP000257127"/>
    </source>
</evidence>
<dbReference type="InterPro" id="IPR036890">
    <property type="entry name" value="HATPase_C_sf"/>
</dbReference>